<gene>
    <name evidence="1" type="ORF">K444DRAFT_627428</name>
</gene>
<organism evidence="1 2">
    <name type="scientific">Hyaloscypha bicolor E</name>
    <dbReference type="NCBI Taxonomy" id="1095630"/>
    <lineage>
        <taxon>Eukaryota</taxon>
        <taxon>Fungi</taxon>
        <taxon>Dikarya</taxon>
        <taxon>Ascomycota</taxon>
        <taxon>Pezizomycotina</taxon>
        <taxon>Leotiomycetes</taxon>
        <taxon>Helotiales</taxon>
        <taxon>Hyaloscyphaceae</taxon>
        <taxon>Hyaloscypha</taxon>
        <taxon>Hyaloscypha bicolor</taxon>
    </lineage>
</organism>
<dbReference type="OrthoDB" id="1577640at2759"/>
<dbReference type="GeneID" id="36590876"/>
<reference evidence="1 2" key="1">
    <citation type="submission" date="2016-04" db="EMBL/GenBank/DDBJ databases">
        <title>A degradative enzymes factory behind the ericoid mycorrhizal symbiosis.</title>
        <authorList>
            <consortium name="DOE Joint Genome Institute"/>
            <person name="Martino E."/>
            <person name="Morin E."/>
            <person name="Grelet G."/>
            <person name="Kuo A."/>
            <person name="Kohler A."/>
            <person name="Daghino S."/>
            <person name="Barry K."/>
            <person name="Choi C."/>
            <person name="Cichocki N."/>
            <person name="Clum A."/>
            <person name="Copeland A."/>
            <person name="Hainaut M."/>
            <person name="Haridas S."/>
            <person name="Labutti K."/>
            <person name="Lindquist E."/>
            <person name="Lipzen A."/>
            <person name="Khouja H.-R."/>
            <person name="Murat C."/>
            <person name="Ohm R."/>
            <person name="Olson A."/>
            <person name="Spatafora J."/>
            <person name="Veneault-Fourrey C."/>
            <person name="Henrissat B."/>
            <person name="Grigoriev I."/>
            <person name="Martin F."/>
            <person name="Perotto S."/>
        </authorList>
    </citation>
    <scope>NUCLEOTIDE SEQUENCE [LARGE SCALE GENOMIC DNA]</scope>
    <source>
        <strain evidence="1 2">E</strain>
    </source>
</reference>
<dbReference type="AlphaFoldDB" id="A0A2J6THJ8"/>
<dbReference type="Proteomes" id="UP000235371">
    <property type="component" value="Unassembled WGS sequence"/>
</dbReference>
<proteinExistence type="predicted"/>
<accession>A0A2J6THJ8</accession>
<keyword evidence="2" id="KW-1185">Reference proteome</keyword>
<sequence>MTIPGKIESKEECTSNEAHVIGLSSLGPPGARLPASHTSFYRSKLKQTILSSLDKHLTTDPLSLTASAIAILQISGAIINALYDYRSRSKNAAKDASRIINELNSLRTGIDSIFLLLEAGGEEKTSRGSALGKLAEAGGPLERREVCLNNLAQKLGPKDGWKAARVAIFRPLKEQEMIKILQDLNSTKTTTQLALAADQM</sequence>
<dbReference type="InParanoid" id="A0A2J6THJ8"/>
<dbReference type="RefSeq" id="XP_024739406.1">
    <property type="nucleotide sequence ID" value="XM_024882799.1"/>
</dbReference>
<name>A0A2J6THJ8_9HELO</name>
<dbReference type="EMBL" id="KZ613783">
    <property type="protein sequence ID" value="PMD62502.1"/>
    <property type="molecule type" value="Genomic_DNA"/>
</dbReference>
<protein>
    <recommendedName>
        <fullName evidence="3">Fungal N-terminal domain-containing protein</fullName>
    </recommendedName>
</protein>
<evidence type="ECO:0008006" key="3">
    <source>
        <dbReference type="Google" id="ProtNLM"/>
    </source>
</evidence>
<evidence type="ECO:0000313" key="1">
    <source>
        <dbReference type="EMBL" id="PMD62502.1"/>
    </source>
</evidence>
<evidence type="ECO:0000313" key="2">
    <source>
        <dbReference type="Proteomes" id="UP000235371"/>
    </source>
</evidence>